<keyword evidence="6" id="KW-0411">Iron-sulfur</keyword>
<evidence type="ECO:0000256" key="7">
    <source>
        <dbReference type="SAM" id="Phobius"/>
    </source>
</evidence>
<evidence type="ECO:0000256" key="3">
    <source>
        <dbReference type="ARBA" id="ARBA00022723"/>
    </source>
</evidence>
<keyword evidence="1" id="KW-0813">Transport</keyword>
<organism evidence="9 10">
    <name type="scientific">Handelsmanbacteria sp. (strain RIFCSPLOWO2_12_FULL_64_10)</name>
    <dbReference type="NCBI Taxonomy" id="1817868"/>
    <lineage>
        <taxon>Bacteria</taxon>
        <taxon>Candidatus Handelsmaniibacteriota</taxon>
    </lineage>
</organism>
<dbReference type="Pfam" id="PF13237">
    <property type="entry name" value="Fer4_10"/>
    <property type="match status" value="1"/>
</dbReference>
<evidence type="ECO:0000256" key="5">
    <source>
        <dbReference type="ARBA" id="ARBA00023004"/>
    </source>
</evidence>
<dbReference type="GO" id="GO:0046872">
    <property type="term" value="F:metal ion binding"/>
    <property type="evidence" value="ECO:0007669"/>
    <property type="project" value="UniProtKB-KW"/>
</dbReference>
<dbReference type="InterPro" id="IPR036188">
    <property type="entry name" value="FAD/NAD-bd_sf"/>
</dbReference>
<dbReference type="Gene3D" id="3.30.70.20">
    <property type="match status" value="1"/>
</dbReference>
<sequence length="623" mass="69248">MFDWLIGEDSIFDMGDRYPVLSRHFESNIEGLFVVGNLAGSPDIKAALNAGHDVAHHIAGLPPAGEGCDHDVVIVGGGPAGLNAALEFKKLGLRYLVLEKKGILSTIRAFEGDLILYYAVTGDREVRGDLPYRETTAGALLSGWGELLKARGLNLREREGVLGVQKVGGAFEVRTDRGVVTAGRVVVATGKLMAMKRLDIAEVEAPEGGIKARIDRTEMPHEFMRRCGIRLENTWNWRRYVALALTFAAVGAFYLIKKLTPDWVTMPASMPVVGGRNLAGLYPILYTVVVIAFGTQALFRWRRVNPFDRIQPRKYLMLMSFQAVFFCLLPEFVLHNWKAYGLVYAWPLTLSPVTVPDFVHDWSRVSTPDGPTLDPYHFYFYWTLFLSFVLIPAAAIFTGKQYCSWVCGCGGLAETLGDRWRHYSPKGPENIRRERYLFWITGATAAMTLLVGLGYDVRVHLGGGINAEAVNYGGVLMGVYSWAMDTFMIAIIPVSLYPFLGGKVWCRYWCPTAGFMHLVSKWFTERKVGRYRIESRKERCIACNLCSRYCEVGIDVRRFALRGEAFDNVNSSCIGCGVCITVCPTETLNFGAGPLMQIEGVEPLIPRPPLPLRGEGGNHPNGV</sequence>
<dbReference type="InterPro" id="IPR017900">
    <property type="entry name" value="4Fe4S_Fe_S_CS"/>
</dbReference>
<feature type="transmembrane region" description="Helical" evidence="7">
    <location>
        <begin position="378"/>
        <end position="397"/>
    </location>
</feature>
<keyword evidence="4" id="KW-0249">Electron transport</keyword>
<keyword evidence="3" id="KW-0479">Metal-binding</keyword>
<evidence type="ECO:0000256" key="6">
    <source>
        <dbReference type="ARBA" id="ARBA00023014"/>
    </source>
</evidence>
<keyword evidence="5" id="KW-0408">Iron</keyword>
<keyword evidence="7" id="KW-0472">Membrane</keyword>
<evidence type="ECO:0000259" key="8">
    <source>
        <dbReference type="PROSITE" id="PS51379"/>
    </source>
</evidence>
<reference evidence="9 10" key="1">
    <citation type="journal article" date="2016" name="Nat. Commun.">
        <title>Thousands of microbial genomes shed light on interconnected biogeochemical processes in an aquifer system.</title>
        <authorList>
            <person name="Anantharaman K."/>
            <person name="Brown C.T."/>
            <person name="Hug L.A."/>
            <person name="Sharon I."/>
            <person name="Castelle C.J."/>
            <person name="Probst A.J."/>
            <person name="Thomas B.C."/>
            <person name="Singh A."/>
            <person name="Wilkins M.J."/>
            <person name="Karaoz U."/>
            <person name="Brodie E.L."/>
            <person name="Williams K.H."/>
            <person name="Hubbard S.S."/>
            <person name="Banfield J.F."/>
        </authorList>
    </citation>
    <scope>NUCLEOTIDE SEQUENCE [LARGE SCALE GENOMIC DNA]</scope>
    <source>
        <strain evidence="10">RIFCSPLOWO2_12_FULL_64_10</strain>
    </source>
</reference>
<evidence type="ECO:0000313" key="9">
    <source>
        <dbReference type="EMBL" id="OGG51339.1"/>
    </source>
</evidence>
<proteinExistence type="predicted"/>
<dbReference type="InterPro" id="IPR017896">
    <property type="entry name" value="4Fe4S_Fe-S-bd"/>
</dbReference>
<dbReference type="PRINTS" id="PR00411">
    <property type="entry name" value="PNDRDTASEI"/>
</dbReference>
<feature type="transmembrane region" description="Helical" evidence="7">
    <location>
        <begin position="315"/>
        <end position="334"/>
    </location>
</feature>
<dbReference type="AlphaFoldDB" id="A0A1F6CQ89"/>
<evidence type="ECO:0000256" key="1">
    <source>
        <dbReference type="ARBA" id="ARBA00022448"/>
    </source>
</evidence>
<gene>
    <name evidence="9" type="ORF">A3F84_04690</name>
</gene>
<dbReference type="GO" id="GO:0005886">
    <property type="term" value="C:plasma membrane"/>
    <property type="evidence" value="ECO:0007669"/>
    <property type="project" value="TreeGrafter"/>
</dbReference>
<dbReference type="GO" id="GO:0051539">
    <property type="term" value="F:4 iron, 4 sulfur cluster binding"/>
    <property type="evidence" value="ECO:0007669"/>
    <property type="project" value="UniProtKB-KW"/>
</dbReference>
<feature type="domain" description="4Fe-4S ferredoxin-type" evidence="8">
    <location>
        <begin position="562"/>
        <end position="593"/>
    </location>
</feature>
<evidence type="ECO:0000256" key="2">
    <source>
        <dbReference type="ARBA" id="ARBA00022485"/>
    </source>
</evidence>
<dbReference type="SUPFAM" id="SSF54862">
    <property type="entry name" value="4Fe-4S ferredoxins"/>
    <property type="match status" value="1"/>
</dbReference>
<dbReference type="SUPFAM" id="SSF51905">
    <property type="entry name" value="FAD/NAD(P)-binding domain"/>
    <property type="match status" value="1"/>
</dbReference>
<dbReference type="Gene3D" id="3.50.50.60">
    <property type="entry name" value="FAD/NAD(P)-binding domain"/>
    <property type="match status" value="2"/>
</dbReference>
<dbReference type="PROSITE" id="PS00198">
    <property type="entry name" value="4FE4S_FER_1"/>
    <property type="match status" value="1"/>
</dbReference>
<protein>
    <recommendedName>
        <fullName evidence="8">4Fe-4S ferredoxin-type domain-containing protein</fullName>
    </recommendedName>
</protein>
<feature type="transmembrane region" description="Helical" evidence="7">
    <location>
        <begin position="475"/>
        <end position="500"/>
    </location>
</feature>
<dbReference type="Pfam" id="PF13738">
    <property type="entry name" value="Pyr_redox_3"/>
    <property type="match status" value="1"/>
</dbReference>
<dbReference type="InterPro" id="IPR051684">
    <property type="entry name" value="Electron_Trans/Redox"/>
</dbReference>
<dbReference type="PANTHER" id="PTHR30176">
    <property type="entry name" value="FERREDOXIN-TYPE PROTEIN NAPH"/>
    <property type="match status" value="1"/>
</dbReference>
<comment type="caution">
    <text evidence="9">The sequence shown here is derived from an EMBL/GenBank/DDBJ whole genome shotgun (WGS) entry which is preliminary data.</text>
</comment>
<dbReference type="EMBL" id="MFKF01000186">
    <property type="protein sequence ID" value="OGG51339.1"/>
    <property type="molecule type" value="Genomic_DNA"/>
</dbReference>
<dbReference type="PROSITE" id="PS51379">
    <property type="entry name" value="4FE4S_FER_2"/>
    <property type="match status" value="2"/>
</dbReference>
<keyword evidence="7" id="KW-1133">Transmembrane helix</keyword>
<keyword evidence="2" id="KW-0004">4Fe-4S</keyword>
<accession>A0A1F6CQ89</accession>
<feature type="transmembrane region" description="Helical" evidence="7">
    <location>
        <begin position="436"/>
        <end position="455"/>
    </location>
</feature>
<evidence type="ECO:0000256" key="4">
    <source>
        <dbReference type="ARBA" id="ARBA00022982"/>
    </source>
</evidence>
<dbReference type="Pfam" id="PF12801">
    <property type="entry name" value="Fer4_5"/>
    <property type="match status" value="2"/>
</dbReference>
<dbReference type="Proteomes" id="UP000178606">
    <property type="component" value="Unassembled WGS sequence"/>
</dbReference>
<feature type="transmembrane region" description="Helical" evidence="7">
    <location>
        <begin position="276"/>
        <end position="294"/>
    </location>
</feature>
<feature type="transmembrane region" description="Helical" evidence="7">
    <location>
        <begin position="240"/>
        <end position="256"/>
    </location>
</feature>
<name>A0A1F6CQ89_HANXR</name>
<keyword evidence="7" id="KW-0812">Transmembrane</keyword>
<evidence type="ECO:0000313" key="10">
    <source>
        <dbReference type="Proteomes" id="UP000178606"/>
    </source>
</evidence>
<feature type="domain" description="4Fe-4S ferredoxin-type" evidence="8">
    <location>
        <begin position="531"/>
        <end position="559"/>
    </location>
</feature>
<dbReference type="PANTHER" id="PTHR30176:SF3">
    <property type="entry name" value="FERREDOXIN-TYPE PROTEIN NAPH"/>
    <property type="match status" value="1"/>
</dbReference>